<protein>
    <submittedName>
        <fullName evidence="1">Uncharacterized protein</fullName>
    </submittedName>
</protein>
<accession>A0A9K3Q9Z2</accession>
<reference evidence="1" key="1">
    <citation type="journal article" date="2021" name="Sci. Rep.">
        <title>Diploid genomic architecture of Nitzschia inconspicua, an elite biomass production diatom.</title>
        <authorList>
            <person name="Oliver A."/>
            <person name="Podell S."/>
            <person name="Pinowska A."/>
            <person name="Traller J.C."/>
            <person name="Smith S.R."/>
            <person name="McClure R."/>
            <person name="Beliaev A."/>
            <person name="Bohutskyi P."/>
            <person name="Hill E.A."/>
            <person name="Rabines A."/>
            <person name="Zheng H."/>
            <person name="Allen L.Z."/>
            <person name="Kuo A."/>
            <person name="Grigoriev I.V."/>
            <person name="Allen A.E."/>
            <person name="Hazlebeck D."/>
            <person name="Allen E.E."/>
        </authorList>
    </citation>
    <scope>NUCLEOTIDE SEQUENCE</scope>
    <source>
        <strain evidence="1">Hildebrandi</strain>
    </source>
</reference>
<comment type="caution">
    <text evidence="1">The sequence shown here is derived from an EMBL/GenBank/DDBJ whole genome shotgun (WGS) entry which is preliminary data.</text>
</comment>
<sequence>MRNDESGGFFWFCRPLTIEVSTIGCNDPNCHTGFLDRSTAICGKQRYKQLPRIVRKGSCQVDKGVGSSTKVCPLVPKLQQGQTQTQVEGAHQEKGAKKSCIDLKLSSQAADCRVGCQIGYEMIFGRIAIMIDASRVGINR</sequence>
<name>A0A9K3Q9Z2_9STRA</name>
<evidence type="ECO:0000313" key="1">
    <source>
        <dbReference type="EMBL" id="KAG7374054.1"/>
    </source>
</evidence>
<reference evidence="1" key="2">
    <citation type="submission" date="2021-04" db="EMBL/GenBank/DDBJ databases">
        <authorList>
            <person name="Podell S."/>
        </authorList>
    </citation>
    <scope>NUCLEOTIDE SEQUENCE</scope>
    <source>
        <strain evidence="1">Hildebrandi</strain>
    </source>
</reference>
<keyword evidence="2" id="KW-1185">Reference proteome</keyword>
<dbReference type="EMBL" id="JAGRRH010000001">
    <property type="protein sequence ID" value="KAG7374054.1"/>
    <property type="molecule type" value="Genomic_DNA"/>
</dbReference>
<evidence type="ECO:0000313" key="2">
    <source>
        <dbReference type="Proteomes" id="UP000693970"/>
    </source>
</evidence>
<gene>
    <name evidence="1" type="ORF">IV203_013149</name>
</gene>
<dbReference type="AlphaFoldDB" id="A0A9K3Q9Z2"/>
<dbReference type="Proteomes" id="UP000693970">
    <property type="component" value="Unassembled WGS sequence"/>
</dbReference>
<organism evidence="1 2">
    <name type="scientific">Nitzschia inconspicua</name>
    <dbReference type="NCBI Taxonomy" id="303405"/>
    <lineage>
        <taxon>Eukaryota</taxon>
        <taxon>Sar</taxon>
        <taxon>Stramenopiles</taxon>
        <taxon>Ochrophyta</taxon>
        <taxon>Bacillariophyta</taxon>
        <taxon>Bacillariophyceae</taxon>
        <taxon>Bacillariophycidae</taxon>
        <taxon>Bacillariales</taxon>
        <taxon>Bacillariaceae</taxon>
        <taxon>Nitzschia</taxon>
    </lineage>
</organism>
<proteinExistence type="predicted"/>